<dbReference type="PROSITE" id="PS00670">
    <property type="entry name" value="D_2_HYDROXYACID_DH_2"/>
    <property type="match status" value="1"/>
</dbReference>
<dbReference type="Pfam" id="PF02826">
    <property type="entry name" value="2-Hacid_dh_C"/>
    <property type="match status" value="1"/>
</dbReference>
<evidence type="ECO:0000256" key="1">
    <source>
        <dbReference type="ARBA" id="ARBA00005854"/>
    </source>
</evidence>
<evidence type="ECO:0000313" key="8">
    <source>
        <dbReference type="Proteomes" id="UP000029273"/>
    </source>
</evidence>
<reference evidence="7 8" key="1">
    <citation type="journal article" date="2014" name="Genome Announc.">
        <title>Draft Genome Sequence of the Iron-Oxidizing, Acidophilic, and Halotolerant 'Thiobacillus prosperus' Type Strain DSM 5130.</title>
        <authorList>
            <person name="Ossandon F.J."/>
            <person name="Cardenas J.P."/>
            <person name="Corbett M."/>
            <person name="Quatrini R."/>
            <person name="Holmes D.S."/>
            <person name="Watkin E."/>
        </authorList>
    </citation>
    <scope>NUCLEOTIDE SEQUENCE [LARGE SCALE GENOMIC DNA]</scope>
    <source>
        <strain evidence="7 8">DSM 5130</strain>
    </source>
</reference>
<dbReference type="InterPro" id="IPR050418">
    <property type="entry name" value="D-iso_2-hydroxyacid_DH_PdxB"/>
</dbReference>
<feature type="domain" description="D-isomer specific 2-hydroxyacid dehydrogenase catalytic" evidence="5">
    <location>
        <begin position="20"/>
        <end position="317"/>
    </location>
</feature>
<dbReference type="InterPro" id="IPR036291">
    <property type="entry name" value="NAD(P)-bd_dom_sf"/>
</dbReference>
<evidence type="ECO:0000259" key="5">
    <source>
        <dbReference type="Pfam" id="PF00389"/>
    </source>
</evidence>
<evidence type="ECO:0000313" key="7">
    <source>
        <dbReference type="EMBL" id="OBS10743.1"/>
    </source>
</evidence>
<proteinExistence type="inferred from homology"/>
<keyword evidence="3" id="KW-0520">NAD</keyword>
<dbReference type="Gene3D" id="3.40.50.720">
    <property type="entry name" value="NAD(P)-binding Rossmann-like Domain"/>
    <property type="match status" value="2"/>
</dbReference>
<dbReference type="InterPro" id="IPR006139">
    <property type="entry name" value="D-isomer_2_OHA_DH_cat_dom"/>
</dbReference>
<evidence type="ECO:0000256" key="4">
    <source>
        <dbReference type="RuleBase" id="RU003719"/>
    </source>
</evidence>
<dbReference type="STRING" id="160660.BJI67_07615"/>
<feature type="domain" description="D-isomer specific 2-hydroxyacid dehydrogenase NAD-binding" evidence="6">
    <location>
        <begin position="108"/>
        <end position="287"/>
    </location>
</feature>
<comment type="similarity">
    <text evidence="1 4">Belongs to the D-isomer specific 2-hydroxyacid dehydrogenase family.</text>
</comment>
<dbReference type="Proteomes" id="UP000029273">
    <property type="component" value="Unassembled WGS sequence"/>
</dbReference>
<dbReference type="InterPro" id="IPR029753">
    <property type="entry name" value="D-isomer_DH_CS"/>
</dbReference>
<name>A0A1A6C847_9GAMM</name>
<dbReference type="OrthoDB" id="9805416at2"/>
<sequence length="318" mass="33805">MRGVFLDMDTLDNGDLDRTPLNETVTDWIFHAQTAADEVTAHIGDAEVLITNKVMVDGAALRQAAHLKLICVAATGTNNVDLDAASSQGIVVCNVRDYGTASVAEHTIALMLALIRHLPEYARAVERGAWTSARSFSLYDYFPVGELNGRTLGIVGHGVLGGAVARMADCMGMRVLLSERSGATPRPGRVAFETVLDEADVLSLHCPLTPETAGLIGAAELDRLGPTAMLINTARGGLIDSQALAAALREGRLGAAGLDVLDREPPPADHPLLADDIPNLIITPHVAWASRTARQRLVDEMALNIRAFLAGTPRNRVA</sequence>
<dbReference type="InterPro" id="IPR006140">
    <property type="entry name" value="D-isomer_DH_NAD-bd"/>
</dbReference>
<dbReference type="SUPFAM" id="SSF51735">
    <property type="entry name" value="NAD(P)-binding Rossmann-fold domains"/>
    <property type="match status" value="1"/>
</dbReference>
<keyword evidence="8" id="KW-1185">Reference proteome</keyword>
<dbReference type="EMBL" id="JQSG02000001">
    <property type="protein sequence ID" value="OBS10743.1"/>
    <property type="molecule type" value="Genomic_DNA"/>
</dbReference>
<organism evidence="7 8">
    <name type="scientific">Acidihalobacter prosperus</name>
    <dbReference type="NCBI Taxonomy" id="160660"/>
    <lineage>
        <taxon>Bacteria</taxon>
        <taxon>Pseudomonadati</taxon>
        <taxon>Pseudomonadota</taxon>
        <taxon>Gammaproteobacteria</taxon>
        <taxon>Chromatiales</taxon>
        <taxon>Ectothiorhodospiraceae</taxon>
        <taxon>Acidihalobacter</taxon>
    </lineage>
</organism>
<evidence type="ECO:0000256" key="2">
    <source>
        <dbReference type="ARBA" id="ARBA00023002"/>
    </source>
</evidence>
<dbReference type="PANTHER" id="PTHR43761:SF1">
    <property type="entry name" value="D-ISOMER SPECIFIC 2-HYDROXYACID DEHYDROGENASE CATALYTIC DOMAIN-CONTAINING PROTEIN-RELATED"/>
    <property type="match status" value="1"/>
</dbReference>
<evidence type="ECO:0000256" key="3">
    <source>
        <dbReference type="ARBA" id="ARBA00023027"/>
    </source>
</evidence>
<dbReference type="CDD" id="cd12162">
    <property type="entry name" value="2-Hacid_dh_4"/>
    <property type="match status" value="1"/>
</dbReference>
<gene>
    <name evidence="7" type="ORF">Thpro_020459</name>
</gene>
<dbReference type="AlphaFoldDB" id="A0A1A6C847"/>
<keyword evidence="2 4" id="KW-0560">Oxidoreductase</keyword>
<dbReference type="Pfam" id="PF00389">
    <property type="entry name" value="2-Hacid_dh"/>
    <property type="match status" value="1"/>
</dbReference>
<comment type="caution">
    <text evidence="7">The sequence shown here is derived from an EMBL/GenBank/DDBJ whole genome shotgun (WGS) entry which is preliminary data.</text>
</comment>
<dbReference type="GO" id="GO:0051287">
    <property type="term" value="F:NAD binding"/>
    <property type="evidence" value="ECO:0007669"/>
    <property type="project" value="InterPro"/>
</dbReference>
<dbReference type="RefSeq" id="WP_038086363.1">
    <property type="nucleotide sequence ID" value="NZ_JQSG02000001.1"/>
</dbReference>
<accession>A0A1A6C847</accession>
<dbReference type="GO" id="GO:0016616">
    <property type="term" value="F:oxidoreductase activity, acting on the CH-OH group of donors, NAD or NADP as acceptor"/>
    <property type="evidence" value="ECO:0007669"/>
    <property type="project" value="InterPro"/>
</dbReference>
<dbReference type="PANTHER" id="PTHR43761">
    <property type="entry name" value="D-ISOMER SPECIFIC 2-HYDROXYACID DEHYDROGENASE FAMILY PROTEIN (AFU_ORTHOLOGUE AFUA_1G13630)"/>
    <property type="match status" value="1"/>
</dbReference>
<protein>
    <submittedName>
        <fullName evidence="7">Glycerate dehydrogenase</fullName>
    </submittedName>
</protein>
<dbReference type="SUPFAM" id="SSF52283">
    <property type="entry name" value="Formate/glycerate dehydrogenase catalytic domain-like"/>
    <property type="match status" value="1"/>
</dbReference>
<evidence type="ECO:0000259" key="6">
    <source>
        <dbReference type="Pfam" id="PF02826"/>
    </source>
</evidence>